<dbReference type="Proteomes" id="UP000250003">
    <property type="component" value="Chromosome"/>
</dbReference>
<proteinExistence type="predicted"/>
<dbReference type="KEGG" id="blau:DQQ01_04735"/>
<dbReference type="InterPro" id="IPR001296">
    <property type="entry name" value="Glyco_trans_1"/>
</dbReference>
<organism evidence="3 4">
    <name type="scientific">Blautia argi</name>
    <dbReference type="NCBI Taxonomy" id="1912897"/>
    <lineage>
        <taxon>Bacteria</taxon>
        <taxon>Bacillati</taxon>
        <taxon>Bacillota</taxon>
        <taxon>Clostridia</taxon>
        <taxon>Lachnospirales</taxon>
        <taxon>Lachnospiraceae</taxon>
        <taxon>Blautia</taxon>
    </lineage>
</organism>
<accession>A0A2Z4U952</accession>
<name>A0A2Z4U952_9FIRM</name>
<dbReference type="AlphaFoldDB" id="A0A2Z4U952"/>
<dbReference type="Gene3D" id="3.40.50.2000">
    <property type="entry name" value="Glycogen Phosphorylase B"/>
    <property type="match status" value="2"/>
</dbReference>
<protein>
    <submittedName>
        <fullName evidence="3">Glycosyltransferase family 1 protein</fullName>
    </submittedName>
</protein>
<keyword evidence="4" id="KW-1185">Reference proteome</keyword>
<evidence type="ECO:0000313" key="4">
    <source>
        <dbReference type="Proteomes" id="UP000250003"/>
    </source>
</evidence>
<dbReference type="Pfam" id="PF00534">
    <property type="entry name" value="Glycos_transf_1"/>
    <property type="match status" value="1"/>
</dbReference>
<dbReference type="EMBL" id="CP030280">
    <property type="protein sequence ID" value="AWY97567.1"/>
    <property type="molecule type" value="Genomic_DNA"/>
</dbReference>
<evidence type="ECO:0000313" key="3">
    <source>
        <dbReference type="EMBL" id="AWY97567.1"/>
    </source>
</evidence>
<dbReference type="InterPro" id="IPR028098">
    <property type="entry name" value="Glyco_trans_4-like_N"/>
</dbReference>
<dbReference type="RefSeq" id="WP_111918829.1">
    <property type="nucleotide sequence ID" value="NZ_CAUWHR010000001.1"/>
</dbReference>
<evidence type="ECO:0000259" key="2">
    <source>
        <dbReference type="Pfam" id="PF13439"/>
    </source>
</evidence>
<dbReference type="GO" id="GO:0016758">
    <property type="term" value="F:hexosyltransferase activity"/>
    <property type="evidence" value="ECO:0007669"/>
    <property type="project" value="TreeGrafter"/>
</dbReference>
<dbReference type="SUPFAM" id="SSF53756">
    <property type="entry name" value="UDP-Glycosyltransferase/glycogen phosphorylase"/>
    <property type="match status" value="1"/>
</dbReference>
<dbReference type="PANTHER" id="PTHR45947">
    <property type="entry name" value="SULFOQUINOVOSYL TRANSFERASE SQD2"/>
    <property type="match status" value="1"/>
</dbReference>
<dbReference type="InterPro" id="IPR050194">
    <property type="entry name" value="Glycosyltransferase_grp1"/>
</dbReference>
<feature type="domain" description="Glycosyl transferase family 1" evidence="1">
    <location>
        <begin position="190"/>
        <end position="309"/>
    </location>
</feature>
<dbReference type="PANTHER" id="PTHR45947:SF3">
    <property type="entry name" value="SULFOQUINOVOSYL TRANSFERASE SQD2"/>
    <property type="match status" value="1"/>
</dbReference>
<dbReference type="Pfam" id="PF13439">
    <property type="entry name" value="Glyco_transf_4"/>
    <property type="match status" value="1"/>
</dbReference>
<gene>
    <name evidence="3" type="ORF">DQQ01_04735</name>
</gene>
<dbReference type="OrthoDB" id="9804196at2"/>
<keyword evidence="3" id="KW-0808">Transferase</keyword>
<evidence type="ECO:0000259" key="1">
    <source>
        <dbReference type="Pfam" id="PF00534"/>
    </source>
</evidence>
<reference evidence="4" key="1">
    <citation type="submission" date="2018-06" db="EMBL/GenBank/DDBJ databases">
        <title>Description of Blautia argi sp. nov., a new anaerobic isolated from dog feces.</title>
        <authorList>
            <person name="Chang Y.-H."/>
            <person name="Paek J."/>
            <person name="Shin Y."/>
        </authorList>
    </citation>
    <scope>NUCLEOTIDE SEQUENCE [LARGE SCALE GENOMIC DNA]</scope>
    <source>
        <strain evidence="4">KCTC 15426</strain>
    </source>
</reference>
<feature type="domain" description="Glycosyltransferase subfamily 4-like N-terminal" evidence="2">
    <location>
        <begin position="15"/>
        <end position="180"/>
    </location>
</feature>
<sequence>MKKMLVGFIMDGNGGGVDKYLLNFLENTAGEEVEIDFLTNEIDADLEEYLKKYHSRIFAIANLKHPITQYRQVCRIIKEQKYDMVYLNISTAIDCIAALAAKSCKVKRIMIHSHSSGNDCENHIKRMIFNGIHRICRTFLYRIATEYYGCSKKAGVWLFPKKIVESNRFQTIFNAVDLEKYTYNEELRKQVRKELNLEDKFVVGHVGNFSYPKNHYFLIDIFEKLKAKCPESVLVLAGQGERLEMVKNIVKDRGMEDSVRILGFRKDVNRLFQGMDFFVLPSYFEGLPTVSIEAQCTGLPCLMSENVTQEAAITGNCWFLPLHDTPEKWADFILQHRNMDRTSVSWIEKTKKYSLEDLKEQQIQLIRG</sequence>